<evidence type="ECO:0008006" key="6">
    <source>
        <dbReference type="Google" id="ProtNLM"/>
    </source>
</evidence>
<sequence>MTPKSLLALALTASPAVVSAASSCFSLSGSTMCPAWSGASIAVNETLADTYSFMSYVTDLDSFDREMGNYLNTSWIKEKYQSQFGCNDINYNNATEYYARWTKSTICSALVQMSVSQCGTSSSDSMPLCATSCAQFASSEAYITEDTSLCVNASSDAMSLIKADFNLCATSDDTLSASCISGTSNEPDNCGFDDSTIGLCSYCGAGGINSTDSCCYSSDISERCANVTLPSVIATVTFTLPTASATSSAASGDGHHKLSGGAIAGIVIGSIAGALLLGALIWLILALLRRRRRGSSNGSIFNQPSPARKGTSIPPMSQHGAKSSISAPPTANANVPPQGYEVLPGGRIARMSALEGHTDVPSSTSNGVGVTPTSRRHIDRSSSEGFGESPEPRPAILRPPPPAVRRNASLSSSSILNSDEPNSPGSVGGLSSPNAVNSQQSEQLPFFKDYYSQEDIHPGDRVAVLWAYQPRAADEFTLERGDMVKVVGIWDDGWATGIMMPETAEEWEARRAAQRDSGVSNASMPRDTTPPVSGEIKAFPLVCVCNPEHWRKTIEGDVSEAGSSGQHPMSPGGMMHR</sequence>
<feature type="transmembrane region" description="Helical" evidence="2">
    <location>
        <begin position="262"/>
        <end position="288"/>
    </location>
</feature>
<feature type="region of interest" description="Disordered" evidence="1">
    <location>
        <begin position="295"/>
        <end position="343"/>
    </location>
</feature>
<feature type="compositionally biased region" description="Polar residues" evidence="1">
    <location>
        <begin position="419"/>
        <end position="439"/>
    </location>
</feature>
<evidence type="ECO:0000256" key="1">
    <source>
        <dbReference type="SAM" id="MobiDB-lite"/>
    </source>
</evidence>
<reference evidence="4 5" key="1">
    <citation type="submission" date="2015-03" db="EMBL/GenBank/DDBJ databases">
        <authorList>
            <person name="Radwan O."/>
            <person name="Al-Naeli F.A."/>
            <person name="Rendon G.A."/>
            <person name="Fields C."/>
        </authorList>
    </citation>
    <scope>NUCLEOTIDE SEQUENCE [LARGE SCALE GENOMIC DNA]</scope>
    <source>
        <strain evidence="4">CR-DP1</strain>
    </source>
</reference>
<dbReference type="InterPro" id="IPR036028">
    <property type="entry name" value="SH3-like_dom_sf"/>
</dbReference>
<dbReference type="AlphaFoldDB" id="A0A0F4ZAZ0"/>
<keyword evidence="2" id="KW-0472">Membrane</keyword>
<organism evidence="4 5">
    <name type="scientific">Thielaviopsis punctulata</name>
    <dbReference type="NCBI Taxonomy" id="72032"/>
    <lineage>
        <taxon>Eukaryota</taxon>
        <taxon>Fungi</taxon>
        <taxon>Dikarya</taxon>
        <taxon>Ascomycota</taxon>
        <taxon>Pezizomycotina</taxon>
        <taxon>Sordariomycetes</taxon>
        <taxon>Hypocreomycetidae</taxon>
        <taxon>Microascales</taxon>
        <taxon>Ceratocystidaceae</taxon>
        <taxon>Thielaviopsis</taxon>
    </lineage>
</organism>
<evidence type="ECO:0000256" key="2">
    <source>
        <dbReference type="SAM" id="Phobius"/>
    </source>
</evidence>
<keyword evidence="2" id="KW-0812">Transmembrane</keyword>
<dbReference type="SUPFAM" id="SSF50044">
    <property type="entry name" value="SH3-domain"/>
    <property type="match status" value="1"/>
</dbReference>
<feature type="signal peptide" evidence="3">
    <location>
        <begin position="1"/>
        <end position="20"/>
    </location>
</feature>
<evidence type="ECO:0000256" key="3">
    <source>
        <dbReference type="SAM" id="SignalP"/>
    </source>
</evidence>
<accession>A0A0F4ZAZ0</accession>
<dbReference type="PROSITE" id="PS51257">
    <property type="entry name" value="PROKAR_LIPOPROTEIN"/>
    <property type="match status" value="1"/>
</dbReference>
<dbReference type="EMBL" id="LAEV01001793">
    <property type="protein sequence ID" value="KKA27301.1"/>
    <property type="molecule type" value="Genomic_DNA"/>
</dbReference>
<protein>
    <recommendedName>
        <fullName evidence="6">SH3 domain-containing protein</fullName>
    </recommendedName>
</protein>
<gene>
    <name evidence="4" type="ORF">TD95_003145</name>
</gene>
<feature type="compositionally biased region" description="Polar residues" evidence="1">
    <location>
        <begin position="360"/>
        <end position="373"/>
    </location>
</feature>
<keyword evidence="2" id="KW-1133">Transmembrane helix</keyword>
<feature type="compositionally biased region" description="Polar residues" evidence="1">
    <location>
        <begin position="320"/>
        <end position="335"/>
    </location>
</feature>
<feature type="region of interest" description="Disordered" evidence="1">
    <location>
        <begin position="511"/>
        <end position="533"/>
    </location>
</feature>
<name>A0A0F4ZAZ0_9PEZI</name>
<keyword evidence="5" id="KW-1185">Reference proteome</keyword>
<dbReference type="Proteomes" id="UP000033483">
    <property type="component" value="Unassembled WGS sequence"/>
</dbReference>
<proteinExistence type="predicted"/>
<evidence type="ECO:0000313" key="4">
    <source>
        <dbReference type="EMBL" id="KKA27301.1"/>
    </source>
</evidence>
<feature type="chain" id="PRO_5002482384" description="SH3 domain-containing protein" evidence="3">
    <location>
        <begin position="21"/>
        <end position="577"/>
    </location>
</feature>
<feature type="compositionally biased region" description="Low complexity" evidence="1">
    <location>
        <begin position="404"/>
        <end position="418"/>
    </location>
</feature>
<dbReference type="Gene3D" id="2.30.30.40">
    <property type="entry name" value="SH3 Domains"/>
    <property type="match status" value="1"/>
</dbReference>
<feature type="region of interest" description="Disordered" evidence="1">
    <location>
        <begin position="355"/>
        <end position="439"/>
    </location>
</feature>
<dbReference type="OrthoDB" id="2163411at2759"/>
<keyword evidence="3" id="KW-0732">Signal</keyword>
<comment type="caution">
    <text evidence="4">The sequence shown here is derived from an EMBL/GenBank/DDBJ whole genome shotgun (WGS) entry which is preliminary data.</text>
</comment>
<feature type="region of interest" description="Disordered" evidence="1">
    <location>
        <begin position="556"/>
        <end position="577"/>
    </location>
</feature>
<evidence type="ECO:0000313" key="5">
    <source>
        <dbReference type="Proteomes" id="UP000033483"/>
    </source>
</evidence>